<evidence type="ECO:0000256" key="4">
    <source>
        <dbReference type="ARBA" id="ARBA00022777"/>
    </source>
</evidence>
<gene>
    <name evidence="8" type="ORF">MAR_023895</name>
</gene>
<dbReference type="Gene3D" id="1.10.510.10">
    <property type="entry name" value="Transferase(Phosphotransferase) domain 1"/>
    <property type="match status" value="2"/>
</dbReference>
<keyword evidence="9" id="KW-1185">Reference proteome</keyword>
<evidence type="ECO:0000259" key="7">
    <source>
        <dbReference type="PROSITE" id="PS50011"/>
    </source>
</evidence>
<sequence>MYEVVTKIVLSGYQDMKGLLADPGCDVMNKYEIVGVVGEENDDVRRTTLRELKMLRSLKQENIVELREAFRRKGKLYLVFEYVERNMLEVLEELPNGVAPEKVRSYTYQLCKAIHWCHSNDIIHRDYVATRWYRSPELLLGAPYGKAVDIWSIGCILGELADGQPLFPGESEIDQLYVIQKIFPSVSRPQTIEKRYQGILSSVMIDFILQSLRLEPSERFTIEECLNHVSFQTERLLNRSSLVPVKHIDTHTSSKKRKNDYSDHVNSENLKNLTVRSGKQKGLLPDPKDEKSEEKMDTSESEKEVGNPTSQSKYVKQAKNASSKANAEKQALNAIREKIELERVQEEKVIADGEETSRKERTRTPARSGGRRSQKSANRNQPQVDSVSYNDDKEDSRQGKSYVDMSSRQPNNQFNSNFPDFRSGKLVENKHDLHNGDPMDTDHNGEIEEHDTEMDINNIPSESKYIKRKHSSKAVTDNKQKLKSKSPEPIVLTPREAQTARTSTYTVNIEAPDNHELENGHSKLSDSPPERKKFLDKTLQEELQRIKSSTMRQKKNQEQPLQKQEVSFMRTITDRLSDAKLQNTEGGNSKQQERNSDWHASGTMYQLAKKKKKKKIVQILMDRDNENLGRGTPSRHFMAPSRGSRLDFDGDDELIDGQVSAREPLQMDNREKTQFAKQTMALRKMAQTPVDKSARLQPINKYSSSRSGSQTGHYFAPETIWPYDRHGKPVDHDTRHAGSIGGADVRSGWISRPQSVLGDDNDVFMHTPRDPELKPIKSGKSRTGFHDVRGMRDGNT</sequence>
<feature type="compositionally biased region" description="Basic and acidic residues" evidence="6">
    <location>
        <begin position="422"/>
        <end position="447"/>
    </location>
</feature>
<evidence type="ECO:0000256" key="6">
    <source>
        <dbReference type="SAM" id="MobiDB-lite"/>
    </source>
</evidence>
<evidence type="ECO:0000313" key="9">
    <source>
        <dbReference type="Proteomes" id="UP001164746"/>
    </source>
</evidence>
<feature type="compositionally biased region" description="Basic and acidic residues" evidence="6">
    <location>
        <begin position="335"/>
        <end position="363"/>
    </location>
</feature>
<keyword evidence="2" id="KW-0808">Transferase</keyword>
<feature type="compositionally biased region" description="Polar residues" evidence="6">
    <location>
        <begin position="580"/>
        <end position="590"/>
    </location>
</feature>
<evidence type="ECO:0000256" key="2">
    <source>
        <dbReference type="ARBA" id="ARBA00022679"/>
    </source>
</evidence>
<keyword evidence="1" id="KW-0723">Serine/threonine-protein kinase</keyword>
<organism evidence="8 9">
    <name type="scientific">Mya arenaria</name>
    <name type="common">Soft-shell clam</name>
    <dbReference type="NCBI Taxonomy" id="6604"/>
    <lineage>
        <taxon>Eukaryota</taxon>
        <taxon>Metazoa</taxon>
        <taxon>Spiralia</taxon>
        <taxon>Lophotrochozoa</taxon>
        <taxon>Mollusca</taxon>
        <taxon>Bivalvia</taxon>
        <taxon>Autobranchia</taxon>
        <taxon>Heteroconchia</taxon>
        <taxon>Euheterodonta</taxon>
        <taxon>Imparidentia</taxon>
        <taxon>Neoheterodontei</taxon>
        <taxon>Myida</taxon>
        <taxon>Myoidea</taxon>
        <taxon>Myidae</taxon>
        <taxon>Mya</taxon>
    </lineage>
</organism>
<dbReference type="Proteomes" id="UP001164746">
    <property type="component" value="Chromosome 3"/>
</dbReference>
<dbReference type="EMBL" id="CP111014">
    <property type="protein sequence ID" value="WAQ99522.1"/>
    <property type="molecule type" value="Genomic_DNA"/>
</dbReference>
<dbReference type="PANTHER" id="PTHR24056">
    <property type="entry name" value="CELL DIVISION PROTEIN KINASE"/>
    <property type="match status" value="1"/>
</dbReference>
<evidence type="ECO:0000256" key="5">
    <source>
        <dbReference type="ARBA" id="ARBA00022840"/>
    </source>
</evidence>
<feature type="compositionally biased region" description="Basic and acidic residues" evidence="6">
    <location>
        <begin position="784"/>
        <end position="796"/>
    </location>
</feature>
<keyword evidence="3" id="KW-0547">Nucleotide-binding</keyword>
<evidence type="ECO:0000313" key="8">
    <source>
        <dbReference type="EMBL" id="WAQ99522.1"/>
    </source>
</evidence>
<feature type="region of interest" description="Disordered" evidence="6">
    <location>
        <begin position="623"/>
        <end position="652"/>
    </location>
</feature>
<feature type="compositionally biased region" description="Polar residues" evidence="6">
    <location>
        <begin position="375"/>
        <end position="389"/>
    </location>
</feature>
<dbReference type="InterPro" id="IPR000719">
    <property type="entry name" value="Prot_kinase_dom"/>
</dbReference>
<feature type="compositionally biased region" description="Polar residues" evidence="6">
    <location>
        <begin position="700"/>
        <end position="712"/>
    </location>
</feature>
<feature type="compositionally biased region" description="Basic and acidic residues" evidence="6">
    <location>
        <begin position="723"/>
        <end position="736"/>
    </location>
</feature>
<dbReference type="InterPro" id="IPR050108">
    <property type="entry name" value="CDK"/>
</dbReference>
<feature type="compositionally biased region" description="Low complexity" evidence="6">
    <location>
        <begin position="317"/>
        <end position="331"/>
    </location>
</feature>
<dbReference type="Pfam" id="PF00069">
    <property type="entry name" value="Pkinase"/>
    <property type="match status" value="2"/>
</dbReference>
<dbReference type="SUPFAM" id="SSF56112">
    <property type="entry name" value="Protein kinase-like (PK-like)"/>
    <property type="match status" value="1"/>
</dbReference>
<feature type="region of interest" description="Disordered" evidence="6">
    <location>
        <begin position="681"/>
        <end position="796"/>
    </location>
</feature>
<name>A0ABY7DPA8_MYAAR</name>
<evidence type="ECO:0000256" key="3">
    <source>
        <dbReference type="ARBA" id="ARBA00022741"/>
    </source>
</evidence>
<dbReference type="Gene3D" id="3.30.200.20">
    <property type="entry name" value="Phosphorylase Kinase, domain 1"/>
    <property type="match status" value="1"/>
</dbReference>
<accession>A0ABY7DPA8</accession>
<evidence type="ECO:0000256" key="1">
    <source>
        <dbReference type="ARBA" id="ARBA00022527"/>
    </source>
</evidence>
<feature type="region of interest" description="Disordered" evidence="6">
    <location>
        <begin position="249"/>
        <end position="609"/>
    </location>
</feature>
<feature type="compositionally biased region" description="Polar residues" evidence="6">
    <location>
        <begin position="267"/>
        <end position="277"/>
    </location>
</feature>
<feature type="compositionally biased region" description="Polar residues" evidence="6">
    <location>
        <begin position="404"/>
        <end position="418"/>
    </location>
</feature>
<proteinExistence type="predicted"/>
<keyword evidence="5" id="KW-0067">ATP-binding</keyword>
<dbReference type="PROSITE" id="PS50011">
    <property type="entry name" value="PROTEIN_KINASE_DOM"/>
    <property type="match status" value="1"/>
</dbReference>
<feature type="compositionally biased region" description="Basic and acidic residues" evidence="6">
    <location>
        <begin position="512"/>
        <end position="545"/>
    </location>
</feature>
<feature type="compositionally biased region" description="Basic and acidic residues" evidence="6">
    <location>
        <begin position="286"/>
        <end position="305"/>
    </location>
</feature>
<keyword evidence="4" id="KW-0418">Kinase</keyword>
<feature type="domain" description="Protein kinase" evidence="7">
    <location>
        <begin position="1"/>
        <end position="231"/>
    </location>
</feature>
<protein>
    <submittedName>
        <fullName evidence="8">CDKL5-like protein</fullName>
    </submittedName>
</protein>
<dbReference type="PANTHER" id="PTHR24056:SF111">
    <property type="entry name" value="CYCLIN-DEPENDENT KINASE-LIKE 5"/>
    <property type="match status" value="1"/>
</dbReference>
<dbReference type="InterPro" id="IPR011009">
    <property type="entry name" value="Kinase-like_dom_sf"/>
</dbReference>
<reference evidence="8" key="1">
    <citation type="submission" date="2022-11" db="EMBL/GenBank/DDBJ databases">
        <title>Centuries of genome instability and evolution in soft-shell clam transmissible cancer (bioRxiv).</title>
        <authorList>
            <person name="Hart S.F.M."/>
            <person name="Yonemitsu M.A."/>
            <person name="Giersch R.M."/>
            <person name="Beal B.F."/>
            <person name="Arriagada G."/>
            <person name="Davis B.W."/>
            <person name="Ostrander E.A."/>
            <person name="Goff S.P."/>
            <person name="Metzger M.J."/>
        </authorList>
    </citation>
    <scope>NUCLEOTIDE SEQUENCE</scope>
    <source>
        <strain evidence="8">MELC-2E11</strain>
        <tissue evidence="8">Siphon/mantle</tissue>
    </source>
</reference>